<dbReference type="PROSITE" id="PS51094">
    <property type="entry name" value="PTS_EIIA_TYPE_2"/>
    <property type="match status" value="1"/>
</dbReference>
<organism evidence="2 3">
    <name type="scientific">Irregularibacter muris</name>
    <dbReference type="NCBI Taxonomy" id="1796619"/>
    <lineage>
        <taxon>Bacteria</taxon>
        <taxon>Bacillati</taxon>
        <taxon>Bacillota</taxon>
        <taxon>Clostridia</taxon>
        <taxon>Eubacteriales</taxon>
        <taxon>Eubacteriaceae</taxon>
        <taxon>Irregularibacter</taxon>
    </lineage>
</organism>
<name>A0AAE3HF97_9FIRM</name>
<dbReference type="SUPFAM" id="SSF55804">
    <property type="entry name" value="Phoshotransferase/anion transport protein"/>
    <property type="match status" value="1"/>
</dbReference>
<evidence type="ECO:0000259" key="1">
    <source>
        <dbReference type="PROSITE" id="PS51094"/>
    </source>
</evidence>
<keyword evidence="3" id="KW-1185">Reference proteome</keyword>
<dbReference type="AlphaFoldDB" id="A0AAE3HF97"/>
<comment type="caution">
    <text evidence="2">The sequence shown here is derived from an EMBL/GenBank/DDBJ whole genome shotgun (WGS) entry which is preliminary data.</text>
</comment>
<dbReference type="EMBL" id="JANKAS010000003">
    <property type="protein sequence ID" value="MCR1898430.1"/>
    <property type="molecule type" value="Genomic_DNA"/>
</dbReference>
<dbReference type="Gene3D" id="3.40.930.10">
    <property type="entry name" value="Mannitol-specific EII, Chain A"/>
    <property type="match status" value="1"/>
</dbReference>
<keyword evidence="2" id="KW-0762">Sugar transport</keyword>
<evidence type="ECO:0000313" key="3">
    <source>
        <dbReference type="Proteomes" id="UP001205748"/>
    </source>
</evidence>
<accession>A0AAE3HF97</accession>
<gene>
    <name evidence="2" type="ORF">NSA47_05425</name>
</gene>
<feature type="domain" description="PTS EIIA type-2" evidence="1">
    <location>
        <begin position="5"/>
        <end position="152"/>
    </location>
</feature>
<proteinExistence type="predicted"/>
<protein>
    <submittedName>
        <fullName evidence="2">PTS sugar transporter subunit IIA</fullName>
    </submittedName>
</protein>
<dbReference type="PANTHER" id="PTHR47738">
    <property type="entry name" value="PTS SYSTEM FRUCTOSE-LIKE EIIA COMPONENT-RELATED"/>
    <property type="match status" value="1"/>
</dbReference>
<evidence type="ECO:0000313" key="2">
    <source>
        <dbReference type="EMBL" id="MCR1898430.1"/>
    </source>
</evidence>
<dbReference type="Pfam" id="PF00359">
    <property type="entry name" value="PTS_EIIA_2"/>
    <property type="match status" value="1"/>
</dbReference>
<dbReference type="CDD" id="cd00211">
    <property type="entry name" value="PTS_IIA_fru"/>
    <property type="match status" value="1"/>
</dbReference>
<keyword evidence="2" id="KW-0813">Transport</keyword>
<dbReference type="InterPro" id="IPR051541">
    <property type="entry name" value="PTS_SugarTrans_NitroReg"/>
</dbReference>
<dbReference type="InterPro" id="IPR016152">
    <property type="entry name" value="PTrfase/Anion_transptr"/>
</dbReference>
<dbReference type="Proteomes" id="UP001205748">
    <property type="component" value="Unassembled WGS sequence"/>
</dbReference>
<reference evidence="2" key="1">
    <citation type="submission" date="2022-07" db="EMBL/GenBank/DDBJ databases">
        <title>Enhanced cultured diversity of the mouse gut microbiota enables custom-made synthetic communities.</title>
        <authorList>
            <person name="Afrizal A."/>
        </authorList>
    </citation>
    <scope>NUCLEOTIDE SEQUENCE</scope>
    <source>
        <strain evidence="2">DSM 28593</strain>
    </source>
</reference>
<dbReference type="InterPro" id="IPR002178">
    <property type="entry name" value="PTS_EIIA_type-2_dom"/>
</dbReference>
<sequence length="153" mass="17541">MMRTDFFSRELTFGDFEAIDSLDLIRKAYPILLEKSKVKPSFLDAILAREIEYPTGLPTVPFGVAIPHGNTEHVIEPCMMLIRPRHPVKFHEMGNDANVIYAHFIVLMCLKEEKSQIGTLSRLMELFMNSEFMNALLGCKDAAEIFELFYSSF</sequence>
<dbReference type="PANTHER" id="PTHR47738:SF3">
    <property type="entry name" value="PHOSPHOTRANSFERASE SYSTEM MANNITOL_FRUCTOSE-SPECIFIC IIA DOMAIN CONTAINING PROTEIN"/>
    <property type="match status" value="1"/>
</dbReference>